<protein>
    <submittedName>
        <fullName evidence="1">Deoxynucleotide monophosphate kinase</fullName>
    </submittedName>
</protein>
<evidence type="ECO:0000313" key="1">
    <source>
        <dbReference type="EMBL" id="QID06262.1"/>
    </source>
</evidence>
<organism evidence="1">
    <name type="scientific">Borely moumouvirus</name>
    <dbReference type="NCBI Taxonomy" id="2712067"/>
    <lineage>
        <taxon>Viruses</taxon>
        <taxon>Varidnaviria</taxon>
        <taxon>Bamfordvirae</taxon>
        <taxon>Nucleocytoviricota</taxon>
        <taxon>Megaviricetes</taxon>
        <taxon>Imitervirales</taxon>
        <taxon>Mimiviridae</taxon>
        <taxon>Megamimivirinae</taxon>
        <taxon>Moumouvirus</taxon>
    </lineage>
</organism>
<accession>A0A6G6ABQ5</accession>
<dbReference type="Pfam" id="PF21448">
    <property type="entry name" value="DNMK"/>
    <property type="match status" value="1"/>
</dbReference>
<proteinExistence type="predicted"/>
<name>A0A6G6ABQ5_9VIRU</name>
<dbReference type="EMBL" id="MN175499">
    <property type="protein sequence ID" value="QID06262.1"/>
    <property type="molecule type" value="Genomic_DNA"/>
</dbReference>
<keyword evidence="1" id="KW-0808">Transferase</keyword>
<sequence length="212" mass="24491">MVLIGLMGNAGSGKTTFAEYIVKNHGFIEKSFADPLKKACQKLFLFEDHQIYGTQEQKETPDSRWFNCTPRTALQFVGTELFRDNLDRIMPGLGKDIFIHHFKIWYERELQRNPDVRVVVSDVRFQNEADFIKSLGGTVIKISREPIKKNLFEKVSSDFVVNQRDTHASEKELQNIKNYDIYVENTGTIDNYYGEITEIIHNIISENGSTFV</sequence>
<dbReference type="GO" id="GO:0016301">
    <property type="term" value="F:kinase activity"/>
    <property type="evidence" value="ECO:0007669"/>
    <property type="project" value="UniProtKB-KW"/>
</dbReference>
<dbReference type="InterPro" id="IPR027417">
    <property type="entry name" value="P-loop_NTPase"/>
</dbReference>
<keyword evidence="1" id="KW-0418">Kinase</keyword>
<dbReference type="InterPro" id="IPR048444">
    <property type="entry name" value="DNMK"/>
</dbReference>
<reference evidence="1" key="1">
    <citation type="submission" date="2019-07" db="EMBL/GenBank/DDBJ databases">
        <title>The discovery of a new lineage B mimivirus raises questions about particles surface fibrils.</title>
        <authorList>
            <person name="Silva L.K.S."/>
            <person name="Rodrigues R.A.L."/>
            <person name="Andrade A.C.S.P."/>
            <person name="Hikida H."/>
            <person name="Andreani J."/>
            <person name="Levasseur A."/>
            <person name="La Scola B."/>
            <person name="Abrahao J.S."/>
        </authorList>
    </citation>
    <scope>NUCLEOTIDE SEQUENCE</scope>
    <source>
        <strain evidence="1">B60</strain>
    </source>
</reference>
<dbReference type="Gene3D" id="3.40.50.300">
    <property type="entry name" value="P-loop containing nucleotide triphosphate hydrolases"/>
    <property type="match status" value="1"/>
</dbReference>
<dbReference type="SUPFAM" id="SSF52540">
    <property type="entry name" value="P-loop containing nucleoside triphosphate hydrolases"/>
    <property type="match status" value="1"/>
</dbReference>